<evidence type="ECO:0000256" key="1">
    <source>
        <dbReference type="ARBA" id="ARBA00004571"/>
    </source>
</evidence>
<dbReference type="Pfam" id="PF13715">
    <property type="entry name" value="CarbopepD_reg_2"/>
    <property type="match status" value="1"/>
</dbReference>
<feature type="domain" description="Secretin/TonB short N-terminal" evidence="12">
    <location>
        <begin position="70"/>
        <end position="121"/>
    </location>
</feature>
<proteinExistence type="inferred from homology"/>
<sequence length="1134" mass="126130">MKKIPKTGMWDRCVLIKIFRIMRITLFLMLIGVSQLFAESSYAQIKKLSIDLENVKAEKVLDEIENQSQFYFLYNEKLVDVDFDASVKFTEENIFKVLDQLFDGRDISYQVVDNQIILSKANASMVMLQQDQKTVTGTVTDQDGEPIPGVNVFIKGTTRGTTTDVKGNYSLEKVSSENTLVFSFIGMETKEVVANDQMVIDVALESTSIGLEEVVAIGYGVSKRSVVTGSISTVKSDDLPKTANTSVTHMLSGKASGVQVKQTSAQPGGGIDIVIRGAGSVNAGNQPLYVIDGFPINNSSVEPGSGDRYNMGSRNPLNSINPNDIESIEILKDAASTAIYGARAANGVILITTKRGKEGHTVVDFSLSHSVQEIDRYFDMLDAKGFMEQANILGEEYYLISNNQYPYGSNDQDLSGFTQRFTSDQIANAGKGTDWWDEVTRLGSVDDVNLSISGGSKKTNFMISANYFDQKGVVYNSDFTRFSSRINLDHKITDFLKVGISATGSYVDNGNTQLGDGQWENSGVLVSALQMSPLISVYNAYGEYSINPKDAVMPNPVSYREIDDNTIQKRLLANSYVQVEPLKGLIIKANVGIDDKSGTRSNYLPTTFLYGAQYGGKATKSISNSTDLLFNSTVSYSRVFNEQHNVNVLLGYEYQEFKYNGFGSEATKFFTDIFESNNLGAGEGRPDVYSYKNAGKLASYFSRLSYNYKEKYIASFTLRRDGTSNFGSGNKWGLFPSTALAWRISEEEFIKSVDVLSNLKLRASYGQTGNSGIGDKAFEYYGTRGEYMFGDIVVTPVTKTQLGNSDLKWETTKEFNVGLDFGFYKNRISGTLEYYNKVVDDLLSYRTLPTYSDISSVADNIGSTQLKGFEFELNTVNIAKELKWTTNFNISTYTDNWKERNPDLILDPWQGENDPIRSMYGYKTNGIVQLGEDIPHMENELPGNLIYQDLNGFDENNELTGIPDGKIDAADITYLGTWDPGISFGIGNTFEYMGLDLNFFFYGMADRILTNPNTFKYKLDAWRLPNGDNNMMKEVDRIFRADSPSTTTPGMAAHPYQGSSDYYIEDGSFIRLKNVTLGYTIPRRIFKNKLDMRVYVDGQNLLLITGYSGVDPETDGLGSYPNAKTFSFGVNLKF</sequence>
<evidence type="ECO:0000256" key="7">
    <source>
        <dbReference type="ARBA" id="ARBA00023077"/>
    </source>
</evidence>
<dbReference type="EMBL" id="QEWP01000010">
    <property type="protein sequence ID" value="PWD98871.1"/>
    <property type="molecule type" value="Genomic_DNA"/>
</dbReference>
<keyword evidence="4" id="KW-0410">Iron transport</keyword>
<dbReference type="InterPro" id="IPR037066">
    <property type="entry name" value="Plug_dom_sf"/>
</dbReference>
<evidence type="ECO:0000256" key="8">
    <source>
        <dbReference type="ARBA" id="ARBA00023136"/>
    </source>
</evidence>
<gene>
    <name evidence="13" type="ORF">DDZ16_12780</name>
</gene>
<protein>
    <submittedName>
        <fullName evidence="13">SusC/RagA family TonB-linked outer membrane protein</fullName>
    </submittedName>
</protein>
<keyword evidence="2 10" id="KW-0813">Transport</keyword>
<comment type="caution">
    <text evidence="13">The sequence shown here is derived from an EMBL/GenBank/DDBJ whole genome shotgun (WGS) entry which is preliminary data.</text>
</comment>
<dbReference type="SUPFAM" id="SSF56935">
    <property type="entry name" value="Porins"/>
    <property type="match status" value="1"/>
</dbReference>
<dbReference type="FunFam" id="2.60.40.1120:FF:000003">
    <property type="entry name" value="Outer membrane protein Omp121"/>
    <property type="match status" value="1"/>
</dbReference>
<dbReference type="Pfam" id="PF00593">
    <property type="entry name" value="TonB_dep_Rec_b-barrel"/>
    <property type="match status" value="1"/>
</dbReference>
<evidence type="ECO:0000256" key="11">
    <source>
        <dbReference type="RuleBase" id="RU003357"/>
    </source>
</evidence>
<dbReference type="InterPro" id="IPR039426">
    <property type="entry name" value="TonB-dep_rcpt-like"/>
</dbReference>
<dbReference type="NCBIfam" id="TIGR04057">
    <property type="entry name" value="SusC_RagA_signa"/>
    <property type="match status" value="1"/>
</dbReference>
<keyword evidence="5 10" id="KW-0812">Transmembrane</keyword>
<dbReference type="InterPro" id="IPR023997">
    <property type="entry name" value="TonB-dep_OMP_SusC/RagA_CS"/>
</dbReference>
<dbReference type="InterPro" id="IPR023996">
    <property type="entry name" value="TonB-dep_OMP_SusC/RagA"/>
</dbReference>
<keyword evidence="7 11" id="KW-0798">TonB box</keyword>
<organism evidence="13 14">
    <name type="scientific">Marinilabilia rubra</name>
    <dbReference type="NCBI Taxonomy" id="2162893"/>
    <lineage>
        <taxon>Bacteria</taxon>
        <taxon>Pseudomonadati</taxon>
        <taxon>Bacteroidota</taxon>
        <taxon>Bacteroidia</taxon>
        <taxon>Marinilabiliales</taxon>
        <taxon>Marinilabiliaceae</taxon>
        <taxon>Marinilabilia</taxon>
    </lineage>
</organism>
<dbReference type="SMART" id="SM00965">
    <property type="entry name" value="STN"/>
    <property type="match status" value="1"/>
</dbReference>
<keyword evidence="3 10" id="KW-1134">Transmembrane beta strand</keyword>
<evidence type="ECO:0000256" key="4">
    <source>
        <dbReference type="ARBA" id="ARBA00022496"/>
    </source>
</evidence>
<dbReference type="Gene3D" id="2.60.40.1120">
    <property type="entry name" value="Carboxypeptidase-like, regulatory domain"/>
    <property type="match status" value="1"/>
</dbReference>
<keyword evidence="8 10" id="KW-0472">Membrane</keyword>
<evidence type="ECO:0000313" key="14">
    <source>
        <dbReference type="Proteomes" id="UP000244956"/>
    </source>
</evidence>
<dbReference type="PROSITE" id="PS52016">
    <property type="entry name" value="TONB_DEPENDENT_REC_3"/>
    <property type="match status" value="1"/>
</dbReference>
<evidence type="ECO:0000256" key="2">
    <source>
        <dbReference type="ARBA" id="ARBA00022448"/>
    </source>
</evidence>
<keyword evidence="9 10" id="KW-0998">Cell outer membrane</keyword>
<evidence type="ECO:0000313" key="13">
    <source>
        <dbReference type="EMBL" id="PWD98871.1"/>
    </source>
</evidence>
<keyword evidence="4" id="KW-0406">Ion transport</keyword>
<accession>A0A2U2B718</accession>
<dbReference type="SUPFAM" id="SSF49464">
    <property type="entry name" value="Carboxypeptidase regulatory domain-like"/>
    <property type="match status" value="1"/>
</dbReference>
<dbReference type="GO" id="GO:0006826">
    <property type="term" value="P:iron ion transport"/>
    <property type="evidence" value="ECO:0007669"/>
    <property type="project" value="UniProtKB-KW"/>
</dbReference>
<dbReference type="Proteomes" id="UP000244956">
    <property type="component" value="Unassembled WGS sequence"/>
</dbReference>
<evidence type="ECO:0000256" key="10">
    <source>
        <dbReference type="PROSITE-ProRule" id="PRU01360"/>
    </source>
</evidence>
<dbReference type="NCBIfam" id="TIGR04056">
    <property type="entry name" value="OMP_RagA_SusC"/>
    <property type="match status" value="1"/>
</dbReference>
<dbReference type="Pfam" id="PF07715">
    <property type="entry name" value="Plug"/>
    <property type="match status" value="1"/>
</dbReference>
<comment type="subcellular location">
    <subcellularLocation>
        <location evidence="1 10">Cell outer membrane</location>
        <topology evidence="1 10">Multi-pass membrane protein</topology>
    </subcellularLocation>
</comment>
<dbReference type="Gene3D" id="2.170.130.10">
    <property type="entry name" value="TonB-dependent receptor, plug domain"/>
    <property type="match status" value="1"/>
</dbReference>
<evidence type="ECO:0000256" key="5">
    <source>
        <dbReference type="ARBA" id="ARBA00022692"/>
    </source>
</evidence>
<dbReference type="InterPro" id="IPR012910">
    <property type="entry name" value="Plug_dom"/>
</dbReference>
<evidence type="ECO:0000256" key="6">
    <source>
        <dbReference type="ARBA" id="ARBA00023004"/>
    </source>
</evidence>
<dbReference type="AlphaFoldDB" id="A0A2U2B718"/>
<dbReference type="InterPro" id="IPR011662">
    <property type="entry name" value="Secretin/TonB_short_N"/>
</dbReference>
<dbReference type="Gene3D" id="2.40.170.20">
    <property type="entry name" value="TonB-dependent receptor, beta-barrel domain"/>
    <property type="match status" value="1"/>
</dbReference>
<keyword evidence="14" id="KW-1185">Reference proteome</keyword>
<name>A0A2U2B718_9BACT</name>
<keyword evidence="6" id="KW-0408">Iron</keyword>
<dbReference type="GO" id="GO:0009279">
    <property type="term" value="C:cell outer membrane"/>
    <property type="evidence" value="ECO:0007669"/>
    <property type="project" value="UniProtKB-SubCell"/>
</dbReference>
<evidence type="ECO:0000256" key="3">
    <source>
        <dbReference type="ARBA" id="ARBA00022452"/>
    </source>
</evidence>
<evidence type="ECO:0000256" key="9">
    <source>
        <dbReference type="ARBA" id="ARBA00023237"/>
    </source>
</evidence>
<dbReference type="InterPro" id="IPR000531">
    <property type="entry name" value="Beta-barrel_TonB"/>
</dbReference>
<dbReference type="InterPro" id="IPR036942">
    <property type="entry name" value="Beta-barrel_TonB_sf"/>
</dbReference>
<reference evidence="13 14" key="1">
    <citation type="submission" date="2018-05" db="EMBL/GenBank/DDBJ databases">
        <title>Marinilabilia rubrum sp. nov., isolated from saltern sediment.</title>
        <authorList>
            <person name="Zhang R."/>
        </authorList>
    </citation>
    <scope>NUCLEOTIDE SEQUENCE [LARGE SCALE GENOMIC DNA]</scope>
    <source>
        <strain evidence="13 14">WTE16</strain>
    </source>
</reference>
<comment type="similarity">
    <text evidence="10 11">Belongs to the TonB-dependent receptor family.</text>
</comment>
<dbReference type="Pfam" id="PF07660">
    <property type="entry name" value="STN"/>
    <property type="match status" value="1"/>
</dbReference>
<dbReference type="InterPro" id="IPR008969">
    <property type="entry name" value="CarboxyPept-like_regulatory"/>
</dbReference>
<evidence type="ECO:0000259" key="12">
    <source>
        <dbReference type="SMART" id="SM00965"/>
    </source>
</evidence>